<organism evidence="1 2">
    <name type="scientific">Pseudaeromonas sharmana</name>
    <dbReference type="NCBI Taxonomy" id="328412"/>
    <lineage>
        <taxon>Bacteria</taxon>
        <taxon>Pseudomonadati</taxon>
        <taxon>Pseudomonadota</taxon>
        <taxon>Gammaproteobacteria</taxon>
        <taxon>Aeromonadales</taxon>
        <taxon>Aeromonadaceae</taxon>
        <taxon>Pseudaeromonas</taxon>
    </lineage>
</organism>
<proteinExistence type="predicted"/>
<evidence type="ECO:0000313" key="2">
    <source>
        <dbReference type="Proteomes" id="UP001595692"/>
    </source>
</evidence>
<dbReference type="Proteomes" id="UP001595692">
    <property type="component" value="Unassembled WGS sequence"/>
</dbReference>
<protein>
    <submittedName>
        <fullName evidence="1">Uncharacterized protein</fullName>
    </submittedName>
</protein>
<sequence>MHLDANGRELFAGNRVTMLQPDETWFSYLTADAYAILQAACKAPLTLAYLDDDARIALELPPTLESDGDYVTHSRTVNASAVLLVAA</sequence>
<keyword evidence="2" id="KW-1185">Reference proteome</keyword>
<gene>
    <name evidence="1" type="ORF">ACFOSS_03355</name>
</gene>
<dbReference type="RefSeq" id="WP_377150612.1">
    <property type="nucleotide sequence ID" value="NZ_JBHSAF010000001.1"/>
</dbReference>
<reference evidence="2" key="1">
    <citation type="journal article" date="2019" name="Int. J. Syst. Evol. Microbiol.">
        <title>The Global Catalogue of Microorganisms (GCM) 10K type strain sequencing project: providing services to taxonomists for standard genome sequencing and annotation.</title>
        <authorList>
            <consortium name="The Broad Institute Genomics Platform"/>
            <consortium name="The Broad Institute Genome Sequencing Center for Infectious Disease"/>
            <person name="Wu L."/>
            <person name="Ma J."/>
        </authorList>
    </citation>
    <scope>NUCLEOTIDE SEQUENCE [LARGE SCALE GENOMIC DNA]</scope>
    <source>
        <strain evidence="2">CCUG 54939</strain>
    </source>
</reference>
<dbReference type="EMBL" id="JBHSAF010000001">
    <property type="protein sequence ID" value="MFC3912505.1"/>
    <property type="molecule type" value="Genomic_DNA"/>
</dbReference>
<evidence type="ECO:0000313" key="1">
    <source>
        <dbReference type="EMBL" id="MFC3912505.1"/>
    </source>
</evidence>
<name>A0ABV8CJY5_9GAMM</name>
<comment type="caution">
    <text evidence="1">The sequence shown here is derived from an EMBL/GenBank/DDBJ whole genome shotgun (WGS) entry which is preliminary data.</text>
</comment>
<accession>A0ABV8CJY5</accession>